<dbReference type="NCBIfam" id="TIGR00277">
    <property type="entry name" value="HDIG"/>
    <property type="match status" value="1"/>
</dbReference>
<reference evidence="5" key="1">
    <citation type="submission" date="2017-02" db="EMBL/GenBank/DDBJ databases">
        <title>Comparative genomics and description of representatives of a novel lineage of planctomycetes thriving in anoxic sediments.</title>
        <authorList>
            <person name="Spring S."/>
            <person name="Bunk B."/>
            <person name="Sproer C."/>
        </authorList>
    </citation>
    <scope>NUCLEOTIDE SEQUENCE [LARGE SCALE GENOMIC DNA]</scope>
    <source>
        <strain evidence="5">SM-Chi-D1</strain>
    </source>
</reference>
<feature type="transmembrane region" description="Helical" evidence="2">
    <location>
        <begin position="148"/>
        <end position="164"/>
    </location>
</feature>
<dbReference type="InterPro" id="IPR006674">
    <property type="entry name" value="HD_domain"/>
</dbReference>
<dbReference type="AlphaFoldDB" id="A0A1Q2MAM0"/>
<dbReference type="Gene3D" id="1.10.3210.10">
    <property type="entry name" value="Hypothetical protein af1432"/>
    <property type="match status" value="1"/>
</dbReference>
<gene>
    <name evidence="4" type="ORF">SMSP2_00109</name>
</gene>
<dbReference type="Pfam" id="PF07698">
    <property type="entry name" value="7TM-7TMR_HD"/>
    <property type="match status" value="1"/>
</dbReference>
<dbReference type="PANTHER" id="PTHR36442:SF1">
    <property type="entry name" value="CYCLIC-DI-AMP PHOSPHODIESTERASE PGPH"/>
    <property type="match status" value="1"/>
</dbReference>
<dbReference type="SUPFAM" id="SSF109604">
    <property type="entry name" value="HD-domain/PDEase-like"/>
    <property type="match status" value="1"/>
</dbReference>
<dbReference type="InterPro" id="IPR003607">
    <property type="entry name" value="HD/PDEase_dom"/>
</dbReference>
<dbReference type="EMBL" id="CP019646">
    <property type="protein sequence ID" value="AQQ69775.1"/>
    <property type="molecule type" value="Genomic_DNA"/>
</dbReference>
<keyword evidence="5" id="KW-1185">Reference proteome</keyword>
<dbReference type="InterPro" id="IPR052722">
    <property type="entry name" value="PgpH_phosphodiesterase"/>
</dbReference>
<dbReference type="Proteomes" id="UP000188181">
    <property type="component" value="Chromosome"/>
</dbReference>
<evidence type="ECO:0000256" key="2">
    <source>
        <dbReference type="SAM" id="Phobius"/>
    </source>
</evidence>
<dbReference type="KEGG" id="pbas:SMSP2_00109"/>
<sequence length="564" mass="61908">MAIFDKKINPRRQKFRETKTAERAQKIKTVFSPKMKLGLFFAFLFALAATALMSLEFQGGSIVWVGAQKTAALLIVISLITATACAYVVCFKRRVSEKPLRTLSICVMFLLLLTVTRAASIDYKWLSLVTGTAVVCAVILAITYDRRFALGMSLFYVILAALAAPPERSAELFAVMMAGVAVCCFSLQDIRTRMKLIEVSTYSAMAVVAMSLAFGMLKGVKLPDMIGNAGSAGFVTFFVGVIIQGFLPVIERIFNIATSTTLLFYSDANQPLLRKLAIEAPGTYSHSLLIGSIAEKAAEAIGSNGLLARVGCYYHDVGKIQKADYFVENQNGMGNKHDSLSPAMSNLVITNHIKNGTELAREYGIPPLIRDFISTHHGTTVVKYFYEQAKRKAEQRGESVSPNDFRYPGPKPQTKEQAIVMLIDGCEGAVRAAQDLTQPKISGIVHSIAMQRLQDGQFDDCEMTLKELSFVEDEIIRSLAAHHHGRIAYPESDEDNGKNSRQKSKKAKKNKPKPADTQQDTTDSAAKDTLQQPDRPEDSTRLPADKTQNPGDPPDSDKPADKEA</sequence>
<feature type="compositionally biased region" description="Basic and acidic residues" evidence="1">
    <location>
        <begin position="555"/>
        <end position="564"/>
    </location>
</feature>
<feature type="transmembrane region" description="Helical" evidence="2">
    <location>
        <begin position="229"/>
        <end position="250"/>
    </location>
</feature>
<feature type="transmembrane region" description="Helical" evidence="2">
    <location>
        <begin position="199"/>
        <end position="217"/>
    </location>
</feature>
<proteinExistence type="predicted"/>
<keyword evidence="2" id="KW-0812">Transmembrane</keyword>
<evidence type="ECO:0000259" key="3">
    <source>
        <dbReference type="SMART" id="SM00471"/>
    </source>
</evidence>
<accession>A0A1Q2MAM0</accession>
<feature type="transmembrane region" description="Helical" evidence="2">
    <location>
        <begin position="125"/>
        <end position="143"/>
    </location>
</feature>
<dbReference type="InterPro" id="IPR011621">
    <property type="entry name" value="Metal-dep_PHydrolase_7TM_intra"/>
</dbReference>
<evidence type="ECO:0000313" key="4">
    <source>
        <dbReference type="EMBL" id="AQQ69775.1"/>
    </source>
</evidence>
<organism evidence="4 5">
    <name type="scientific">Limihaloglobus sulfuriphilus</name>
    <dbReference type="NCBI Taxonomy" id="1851148"/>
    <lineage>
        <taxon>Bacteria</taxon>
        <taxon>Pseudomonadati</taxon>
        <taxon>Planctomycetota</taxon>
        <taxon>Phycisphaerae</taxon>
        <taxon>Sedimentisphaerales</taxon>
        <taxon>Sedimentisphaeraceae</taxon>
        <taxon>Limihaloglobus</taxon>
    </lineage>
</organism>
<feature type="compositionally biased region" description="Basic and acidic residues" evidence="1">
    <location>
        <begin position="534"/>
        <end position="544"/>
    </location>
</feature>
<feature type="transmembrane region" description="Helical" evidence="2">
    <location>
        <begin position="102"/>
        <end position="119"/>
    </location>
</feature>
<dbReference type="SMART" id="SM00471">
    <property type="entry name" value="HDc"/>
    <property type="match status" value="1"/>
</dbReference>
<dbReference type="OrthoDB" id="9806952at2"/>
<name>A0A1Q2MAM0_9BACT</name>
<dbReference type="InterPro" id="IPR006675">
    <property type="entry name" value="HDIG_dom"/>
</dbReference>
<dbReference type="Pfam" id="PF01966">
    <property type="entry name" value="HD"/>
    <property type="match status" value="1"/>
</dbReference>
<feature type="region of interest" description="Disordered" evidence="1">
    <location>
        <begin position="487"/>
        <end position="564"/>
    </location>
</feature>
<feature type="domain" description="HD/PDEase" evidence="3">
    <location>
        <begin position="279"/>
        <end position="438"/>
    </location>
</feature>
<feature type="compositionally biased region" description="Basic residues" evidence="1">
    <location>
        <begin position="500"/>
        <end position="512"/>
    </location>
</feature>
<evidence type="ECO:0000256" key="1">
    <source>
        <dbReference type="SAM" id="MobiDB-lite"/>
    </source>
</evidence>
<dbReference type="PANTHER" id="PTHR36442">
    <property type="entry name" value="CYCLIC-DI-AMP PHOSPHODIESTERASE PGPH"/>
    <property type="match status" value="1"/>
</dbReference>
<dbReference type="CDD" id="cd00077">
    <property type="entry name" value="HDc"/>
    <property type="match status" value="1"/>
</dbReference>
<dbReference type="RefSeq" id="WP_146682086.1">
    <property type="nucleotide sequence ID" value="NZ_CP019646.1"/>
</dbReference>
<dbReference type="STRING" id="1851148.SMSP2_00109"/>
<evidence type="ECO:0000313" key="5">
    <source>
        <dbReference type="Proteomes" id="UP000188181"/>
    </source>
</evidence>
<protein>
    <submittedName>
        <fullName evidence="4">Putative domain HDIG</fullName>
    </submittedName>
</protein>
<feature type="compositionally biased region" description="Polar residues" evidence="1">
    <location>
        <begin position="516"/>
        <end position="532"/>
    </location>
</feature>
<keyword evidence="2" id="KW-0472">Membrane</keyword>
<feature type="transmembrane region" description="Helical" evidence="2">
    <location>
        <begin position="170"/>
        <end position="187"/>
    </location>
</feature>
<keyword evidence="2" id="KW-1133">Transmembrane helix</keyword>
<feature type="transmembrane region" description="Helical" evidence="2">
    <location>
        <begin position="70"/>
        <end position="90"/>
    </location>
</feature>